<evidence type="ECO:0000256" key="1">
    <source>
        <dbReference type="SAM" id="MobiDB-lite"/>
    </source>
</evidence>
<dbReference type="Pfam" id="PF13560">
    <property type="entry name" value="HTH_31"/>
    <property type="match status" value="1"/>
</dbReference>
<feature type="compositionally biased region" description="Polar residues" evidence="1">
    <location>
        <begin position="7"/>
        <end position="16"/>
    </location>
</feature>
<dbReference type="Pfam" id="PF20703">
    <property type="entry name" value="nSTAND1"/>
    <property type="match status" value="1"/>
</dbReference>
<feature type="domain" description="HTH cro/C1-type" evidence="2">
    <location>
        <begin position="27"/>
        <end position="80"/>
    </location>
</feature>
<reference evidence="3" key="2">
    <citation type="submission" date="2020-09" db="EMBL/GenBank/DDBJ databases">
        <authorList>
            <person name="Sun Q."/>
            <person name="Ohkuma M."/>
        </authorList>
    </citation>
    <scope>NUCLEOTIDE SEQUENCE</scope>
    <source>
        <strain evidence="3">JCM 4633</strain>
    </source>
</reference>
<proteinExistence type="predicted"/>
<name>A0A918WEM1_STRCJ</name>
<comment type="caution">
    <text evidence="3">The sequence shown here is derived from an EMBL/GenBank/DDBJ whole genome shotgun (WGS) entry which is preliminary data.</text>
</comment>
<gene>
    <name evidence="3" type="ORF">GCM10010507_11510</name>
</gene>
<evidence type="ECO:0000259" key="2">
    <source>
        <dbReference type="PROSITE" id="PS50943"/>
    </source>
</evidence>
<accession>A0A918WEM1</accession>
<dbReference type="InterPro" id="IPR049052">
    <property type="entry name" value="nSTAND1"/>
</dbReference>
<dbReference type="EMBL" id="BMVB01000003">
    <property type="protein sequence ID" value="GHC39420.1"/>
    <property type="molecule type" value="Genomic_DNA"/>
</dbReference>
<dbReference type="Proteomes" id="UP000646244">
    <property type="component" value="Unassembled WGS sequence"/>
</dbReference>
<dbReference type="SUPFAM" id="SSF47413">
    <property type="entry name" value="lambda repressor-like DNA-binding domains"/>
    <property type="match status" value="1"/>
</dbReference>
<dbReference type="Gene3D" id="1.10.260.40">
    <property type="entry name" value="lambda repressor-like DNA-binding domains"/>
    <property type="match status" value="1"/>
</dbReference>
<protein>
    <recommendedName>
        <fullName evidence="2">HTH cro/C1-type domain-containing protein</fullName>
    </recommendedName>
</protein>
<organism evidence="3 4">
    <name type="scientific">Streptomyces cinnamoneus</name>
    <name type="common">Streptoverticillium cinnamoneum</name>
    <dbReference type="NCBI Taxonomy" id="53446"/>
    <lineage>
        <taxon>Bacteria</taxon>
        <taxon>Bacillati</taxon>
        <taxon>Actinomycetota</taxon>
        <taxon>Actinomycetes</taxon>
        <taxon>Kitasatosporales</taxon>
        <taxon>Streptomycetaceae</taxon>
        <taxon>Streptomyces</taxon>
        <taxon>Streptomyces cinnamoneus group</taxon>
    </lineage>
</organism>
<dbReference type="PROSITE" id="PS50943">
    <property type="entry name" value="HTH_CROC1"/>
    <property type="match status" value="1"/>
</dbReference>
<dbReference type="CDD" id="cd00093">
    <property type="entry name" value="HTH_XRE"/>
    <property type="match status" value="1"/>
</dbReference>
<dbReference type="SMART" id="SM00530">
    <property type="entry name" value="HTH_XRE"/>
    <property type="match status" value="1"/>
</dbReference>
<dbReference type="InterPro" id="IPR001387">
    <property type="entry name" value="Cro/C1-type_HTH"/>
</dbReference>
<dbReference type="GO" id="GO:0003677">
    <property type="term" value="F:DNA binding"/>
    <property type="evidence" value="ECO:0007669"/>
    <property type="project" value="InterPro"/>
</dbReference>
<evidence type="ECO:0000313" key="3">
    <source>
        <dbReference type="EMBL" id="GHC39420.1"/>
    </source>
</evidence>
<reference evidence="3" key="1">
    <citation type="journal article" date="2014" name="Int. J. Syst. Evol. Microbiol.">
        <title>Complete genome sequence of Corynebacterium casei LMG S-19264T (=DSM 44701T), isolated from a smear-ripened cheese.</title>
        <authorList>
            <consortium name="US DOE Joint Genome Institute (JGI-PGF)"/>
            <person name="Walter F."/>
            <person name="Albersmeier A."/>
            <person name="Kalinowski J."/>
            <person name="Ruckert C."/>
        </authorList>
    </citation>
    <scope>NUCLEOTIDE SEQUENCE</scope>
    <source>
        <strain evidence="3">JCM 4633</strain>
    </source>
</reference>
<dbReference type="InterPro" id="IPR010982">
    <property type="entry name" value="Lambda_DNA-bd_dom_sf"/>
</dbReference>
<evidence type="ECO:0000313" key="4">
    <source>
        <dbReference type="Proteomes" id="UP000646244"/>
    </source>
</evidence>
<feature type="region of interest" description="Disordered" evidence="1">
    <location>
        <begin position="1"/>
        <end position="32"/>
    </location>
</feature>
<dbReference type="AlphaFoldDB" id="A0A918WEM1"/>
<sequence>MEGPSHDSGSPTAETPSSGSERAGEELRRLRRGRGMSLAELSRLAFYSKGYLSKVENGEKPLTLELARSCDQALDTGGELERLVSVPPADRDGPPLRDEGACPYRGLSPFEAEDARWFFGRDKATAGVVSHLTERLRTAGPLMVMGPSGAGKSSLLRAGLLPALAHGVLPVTGSHTWPAVLLTPGEHPVGELLAHIATATGHRVCLPPLPVRPLALSPVPRSQGWREVAPAVEVDHPCG</sequence>